<evidence type="ECO:0000256" key="5">
    <source>
        <dbReference type="ARBA" id="ARBA00023136"/>
    </source>
</evidence>
<reference evidence="8" key="1">
    <citation type="submission" date="2020-05" db="UniProtKB">
        <authorList>
            <consortium name="EnsemblMetazoa"/>
        </authorList>
    </citation>
    <scope>IDENTIFICATION</scope>
    <source>
        <strain evidence="8">BB02</strain>
    </source>
</reference>
<keyword evidence="3 7" id="KW-0812">Transmembrane</keyword>
<evidence type="ECO:0000256" key="6">
    <source>
        <dbReference type="SAM" id="MobiDB-lite"/>
    </source>
</evidence>
<feature type="transmembrane region" description="Helical" evidence="7">
    <location>
        <begin position="153"/>
        <end position="174"/>
    </location>
</feature>
<dbReference type="OrthoDB" id="10296880at2759"/>
<keyword evidence="5 7" id="KW-0472">Membrane</keyword>
<comment type="similarity">
    <text evidence="2">Belongs to the CD225/Dispanin family.</text>
</comment>
<dbReference type="VEuPathDB" id="VectorBase:BGLB030008"/>
<organism evidence="8 9">
    <name type="scientific">Biomphalaria glabrata</name>
    <name type="common">Bloodfluke planorb</name>
    <name type="synonym">Freshwater snail</name>
    <dbReference type="NCBI Taxonomy" id="6526"/>
    <lineage>
        <taxon>Eukaryota</taxon>
        <taxon>Metazoa</taxon>
        <taxon>Spiralia</taxon>
        <taxon>Lophotrochozoa</taxon>
        <taxon>Mollusca</taxon>
        <taxon>Gastropoda</taxon>
        <taxon>Heterobranchia</taxon>
        <taxon>Euthyneura</taxon>
        <taxon>Panpulmonata</taxon>
        <taxon>Hygrophila</taxon>
        <taxon>Lymnaeoidea</taxon>
        <taxon>Planorbidae</taxon>
        <taxon>Biomphalaria</taxon>
    </lineage>
</organism>
<dbReference type="Proteomes" id="UP000076420">
    <property type="component" value="Unassembled WGS sequence"/>
</dbReference>
<keyword evidence="4 7" id="KW-1133">Transmembrane helix</keyword>
<evidence type="ECO:0000313" key="8">
    <source>
        <dbReference type="EnsemblMetazoa" id="BGLB030008-PA"/>
    </source>
</evidence>
<feature type="transmembrane region" description="Helical" evidence="7">
    <location>
        <begin position="195"/>
        <end position="219"/>
    </location>
</feature>
<comment type="subcellular location">
    <subcellularLocation>
        <location evidence="1">Membrane</location>
    </subcellularLocation>
</comment>
<dbReference type="InterPro" id="IPR007593">
    <property type="entry name" value="CD225/Dispanin_fam"/>
</dbReference>
<evidence type="ECO:0000256" key="3">
    <source>
        <dbReference type="ARBA" id="ARBA00022692"/>
    </source>
</evidence>
<evidence type="ECO:0000256" key="2">
    <source>
        <dbReference type="ARBA" id="ARBA00006843"/>
    </source>
</evidence>
<sequence length="232" mass="26139">MMNNEYLDEKTYRSADEKQSLLSDEGLPVGQSSTIDSKTNYLAVNEIQELTASEVNTPTQHAFLLGLHFGLTKSGKIWTFPDKQNTWESIPNPLVNQARAAKFCGDEERKDKTVNGWQLQSYKAGPDWPGGTFRPPTRKEYTGETIIPNYQTLSIIVAVVLFSPIAAIALSFAMKANAFKRAREYKKAFRAAKRSLYLNLIAIAVGILCYSTLAVFVWYNIHHAERNRVVNK</sequence>
<feature type="region of interest" description="Disordered" evidence="6">
    <location>
        <begin position="1"/>
        <end position="29"/>
    </location>
</feature>
<gene>
    <name evidence="8" type="primary">106053105</name>
</gene>
<dbReference type="GO" id="GO:0016020">
    <property type="term" value="C:membrane"/>
    <property type="evidence" value="ECO:0007669"/>
    <property type="project" value="UniProtKB-SubCell"/>
</dbReference>
<evidence type="ECO:0000256" key="7">
    <source>
        <dbReference type="SAM" id="Phobius"/>
    </source>
</evidence>
<accession>A0A2C9LE71</accession>
<evidence type="ECO:0000313" key="9">
    <source>
        <dbReference type="Proteomes" id="UP000076420"/>
    </source>
</evidence>
<protein>
    <submittedName>
        <fullName evidence="8">Uncharacterized protein</fullName>
    </submittedName>
</protein>
<name>A0A2C9LE71_BIOGL</name>
<dbReference type="VEuPathDB" id="VectorBase:BGLAX_049984"/>
<evidence type="ECO:0000256" key="4">
    <source>
        <dbReference type="ARBA" id="ARBA00022989"/>
    </source>
</evidence>
<evidence type="ECO:0000256" key="1">
    <source>
        <dbReference type="ARBA" id="ARBA00004370"/>
    </source>
</evidence>
<dbReference type="KEGG" id="bgt:106053105"/>
<dbReference type="EnsemblMetazoa" id="BGLB030008-RA">
    <property type="protein sequence ID" value="BGLB030008-PA"/>
    <property type="gene ID" value="BGLB030008"/>
</dbReference>
<feature type="compositionally biased region" description="Basic and acidic residues" evidence="6">
    <location>
        <begin position="7"/>
        <end position="19"/>
    </location>
</feature>
<dbReference type="AlphaFoldDB" id="A0A2C9LE71"/>
<dbReference type="Pfam" id="PF04505">
    <property type="entry name" value="CD225"/>
    <property type="match status" value="1"/>
</dbReference>
<proteinExistence type="inferred from homology"/>